<evidence type="ECO:0000313" key="2">
    <source>
        <dbReference type="EMBL" id="KAK9679436.1"/>
    </source>
</evidence>
<feature type="compositionally biased region" description="Acidic residues" evidence="1">
    <location>
        <begin position="125"/>
        <end position="136"/>
    </location>
</feature>
<keyword evidence="3" id="KW-1185">Reference proteome</keyword>
<reference evidence="2 3" key="1">
    <citation type="journal article" date="2024" name="BMC Genomics">
        <title>De novo assembly and annotation of Popillia japonica's genome with initial clues to its potential as an invasive pest.</title>
        <authorList>
            <person name="Cucini C."/>
            <person name="Boschi S."/>
            <person name="Funari R."/>
            <person name="Cardaioli E."/>
            <person name="Iannotti N."/>
            <person name="Marturano G."/>
            <person name="Paoli F."/>
            <person name="Bruttini M."/>
            <person name="Carapelli A."/>
            <person name="Frati F."/>
            <person name="Nardi F."/>
        </authorList>
    </citation>
    <scope>NUCLEOTIDE SEQUENCE [LARGE SCALE GENOMIC DNA]</scope>
    <source>
        <strain evidence="2">DMR45628</strain>
    </source>
</reference>
<dbReference type="AlphaFoldDB" id="A0AAW1HSF1"/>
<evidence type="ECO:0000313" key="3">
    <source>
        <dbReference type="Proteomes" id="UP001458880"/>
    </source>
</evidence>
<name>A0AAW1HSF1_POPJA</name>
<sequence length="170" mass="18903">MRYFVLQIFDYLRRTPGLEGGHKVEKTSPRAAVINIYVIQYNGGGWRAGGVVRNVTFRSRSKKYASVLMGSDGEVDGLVGTLEQTHTEEDSHSTETPWGTQRATDSKFEETVLRWFEKEDVTTAIEDDSNNSDEVVDSVTLQSDSDSEISDEKSNESLEATGETIKGRNG</sequence>
<gene>
    <name evidence="2" type="ORF">QE152_g40039</name>
</gene>
<feature type="region of interest" description="Disordered" evidence="1">
    <location>
        <begin position="124"/>
        <end position="170"/>
    </location>
</feature>
<feature type="region of interest" description="Disordered" evidence="1">
    <location>
        <begin position="84"/>
        <end position="104"/>
    </location>
</feature>
<protein>
    <submittedName>
        <fullName evidence="2">Uncharacterized protein</fullName>
    </submittedName>
</protein>
<evidence type="ECO:0000256" key="1">
    <source>
        <dbReference type="SAM" id="MobiDB-lite"/>
    </source>
</evidence>
<dbReference type="Proteomes" id="UP001458880">
    <property type="component" value="Unassembled WGS sequence"/>
</dbReference>
<dbReference type="EMBL" id="JASPKY010001020">
    <property type="protein sequence ID" value="KAK9679436.1"/>
    <property type="molecule type" value="Genomic_DNA"/>
</dbReference>
<organism evidence="2 3">
    <name type="scientific">Popillia japonica</name>
    <name type="common">Japanese beetle</name>
    <dbReference type="NCBI Taxonomy" id="7064"/>
    <lineage>
        <taxon>Eukaryota</taxon>
        <taxon>Metazoa</taxon>
        <taxon>Ecdysozoa</taxon>
        <taxon>Arthropoda</taxon>
        <taxon>Hexapoda</taxon>
        <taxon>Insecta</taxon>
        <taxon>Pterygota</taxon>
        <taxon>Neoptera</taxon>
        <taxon>Endopterygota</taxon>
        <taxon>Coleoptera</taxon>
        <taxon>Polyphaga</taxon>
        <taxon>Scarabaeiformia</taxon>
        <taxon>Scarabaeidae</taxon>
        <taxon>Rutelinae</taxon>
        <taxon>Popillia</taxon>
    </lineage>
</organism>
<comment type="caution">
    <text evidence="2">The sequence shown here is derived from an EMBL/GenBank/DDBJ whole genome shotgun (WGS) entry which is preliminary data.</text>
</comment>
<proteinExistence type="predicted"/>
<accession>A0AAW1HSF1</accession>